<protein>
    <submittedName>
        <fullName evidence="1">Uncharacterized protein</fullName>
    </submittedName>
</protein>
<evidence type="ECO:0000313" key="2">
    <source>
        <dbReference type="Proteomes" id="UP000318375"/>
    </source>
</evidence>
<accession>A0A4Y6EIM7</accession>
<dbReference type="InterPro" id="IPR055669">
    <property type="entry name" value="DUF7245"/>
</dbReference>
<name>A0A4Y6EIM7_9CAUD</name>
<keyword evidence="2" id="KW-1185">Reference proteome</keyword>
<gene>
    <name evidence="1" type="primary">87</name>
    <name evidence="1" type="ORF">SEA_PUPPER_87</name>
</gene>
<dbReference type="GeneID" id="64766106"/>
<dbReference type="KEGG" id="vg:64766106"/>
<sequence length="133" mass="14333">MATGLCWSCKGLKEIAFTEDATRRSFCAECIALTPPSSDEMAVLYLLSTIPFRIGDRVEARTAGEVLDGSGVITDFSMSLEQGGTPVYPTFFVVLEDKAHSEAPDGAWYTEICLTLLQSYSEQTDQATSSSAG</sequence>
<organism evidence="1 2">
    <name type="scientific">Gordonia phage Pupper</name>
    <dbReference type="NCBI Taxonomy" id="2571249"/>
    <lineage>
        <taxon>Viruses</taxon>
        <taxon>Duplodnaviria</taxon>
        <taxon>Heunggongvirae</taxon>
        <taxon>Uroviricota</taxon>
        <taxon>Caudoviricetes</taxon>
        <taxon>Puppervirus</taxon>
        <taxon>Puppervirus Pupper</taxon>
    </lineage>
</organism>
<reference evidence="1 2" key="1">
    <citation type="submission" date="2019-05" db="EMBL/GenBank/DDBJ databases">
        <authorList>
            <person name="Pope W.H."/>
            <person name="Garlena R.A."/>
            <person name="Russell D.A."/>
            <person name="Jacobs-Sera D."/>
            <person name="Hatfull G.F."/>
        </authorList>
    </citation>
    <scope>NUCLEOTIDE SEQUENCE [LARGE SCALE GENOMIC DNA]</scope>
</reference>
<evidence type="ECO:0000313" key="1">
    <source>
        <dbReference type="EMBL" id="QDF18573.1"/>
    </source>
</evidence>
<dbReference type="Proteomes" id="UP000318375">
    <property type="component" value="Segment"/>
</dbReference>
<dbReference type="RefSeq" id="YP_010058875.1">
    <property type="nucleotide sequence ID" value="NC_054723.1"/>
</dbReference>
<dbReference type="Pfam" id="PF23897">
    <property type="entry name" value="DUF7245"/>
    <property type="match status" value="1"/>
</dbReference>
<proteinExistence type="predicted"/>
<dbReference type="EMBL" id="MK977695">
    <property type="protein sequence ID" value="QDF18573.1"/>
    <property type="molecule type" value="Genomic_DNA"/>
</dbReference>